<keyword evidence="7" id="KW-0234">DNA repair</keyword>
<dbReference type="AlphaFoldDB" id="G4CI55"/>
<evidence type="ECO:0000313" key="10">
    <source>
        <dbReference type="EMBL" id="EGY52456.1"/>
    </source>
</evidence>
<feature type="region of interest" description="Disordered" evidence="8">
    <location>
        <begin position="29"/>
        <end position="102"/>
    </location>
</feature>
<dbReference type="SMART" id="SM00986">
    <property type="entry name" value="UDG"/>
    <property type="match status" value="1"/>
</dbReference>
<evidence type="ECO:0000256" key="7">
    <source>
        <dbReference type="ARBA" id="ARBA00023204"/>
    </source>
</evidence>
<evidence type="ECO:0000256" key="5">
    <source>
        <dbReference type="ARBA" id="ARBA00023004"/>
    </source>
</evidence>
<keyword evidence="1" id="KW-0004">4Fe-4S</keyword>
<dbReference type="Pfam" id="PF03167">
    <property type="entry name" value="UDG"/>
    <property type="match status" value="1"/>
</dbReference>
<dbReference type="PATRIC" id="fig|1032488.3.peg.1220"/>
<keyword evidence="2" id="KW-0479">Metal-binding</keyword>
<evidence type="ECO:0000259" key="9">
    <source>
        <dbReference type="SMART" id="SM00986"/>
    </source>
</evidence>
<evidence type="ECO:0000313" key="11">
    <source>
        <dbReference type="Proteomes" id="UP000003019"/>
    </source>
</evidence>
<dbReference type="Gene3D" id="3.40.470.10">
    <property type="entry name" value="Uracil-DNA glycosylase-like domain"/>
    <property type="match status" value="1"/>
</dbReference>
<dbReference type="RefSeq" id="WP_009118986.1">
    <property type="nucleotide sequence ID" value="NZ_JH164926.1"/>
</dbReference>
<comment type="caution">
    <text evidence="10">The sequence shown here is derived from an EMBL/GenBank/DDBJ whole genome shotgun (WGS) entry which is preliminary data.</text>
</comment>
<organism evidence="10 11">
    <name type="scientific">Neisseria shayeganii 871</name>
    <dbReference type="NCBI Taxonomy" id="1032488"/>
    <lineage>
        <taxon>Bacteria</taxon>
        <taxon>Pseudomonadati</taxon>
        <taxon>Pseudomonadota</taxon>
        <taxon>Betaproteobacteria</taxon>
        <taxon>Neisseriales</taxon>
        <taxon>Neisseriaceae</taxon>
        <taxon>Neisseria</taxon>
    </lineage>
</organism>
<evidence type="ECO:0000256" key="8">
    <source>
        <dbReference type="SAM" id="MobiDB-lite"/>
    </source>
</evidence>
<feature type="compositionally biased region" description="Low complexity" evidence="8">
    <location>
        <begin position="29"/>
        <end position="45"/>
    </location>
</feature>
<dbReference type="Proteomes" id="UP000003019">
    <property type="component" value="Unassembled WGS sequence"/>
</dbReference>
<accession>G4CI55</accession>
<dbReference type="InterPro" id="IPR036895">
    <property type="entry name" value="Uracil-DNA_glycosylase-like_sf"/>
</dbReference>
<reference evidence="10 11" key="1">
    <citation type="submission" date="2011-05" db="EMBL/GenBank/DDBJ databases">
        <authorList>
            <person name="Muzny D."/>
            <person name="Qin X."/>
            <person name="Deng J."/>
            <person name="Jiang H."/>
            <person name="Liu Y."/>
            <person name="Qu J."/>
            <person name="Song X.-Z."/>
            <person name="Zhang L."/>
            <person name="Thornton R."/>
            <person name="Coyle M."/>
            <person name="Francisco L."/>
            <person name="Jackson L."/>
            <person name="Javaid M."/>
            <person name="Korchina V."/>
            <person name="Kovar C."/>
            <person name="Mata R."/>
            <person name="Mathew T."/>
            <person name="Ngo R."/>
            <person name="Nguyen L."/>
            <person name="Nguyen N."/>
            <person name="Okwuonu G."/>
            <person name="Ongeri F."/>
            <person name="Pham C."/>
            <person name="Simmons D."/>
            <person name="Wilczek-Boney K."/>
            <person name="Hale W."/>
            <person name="Jakkamsetti A."/>
            <person name="Pham P."/>
            <person name="Ruth R."/>
            <person name="San Lucas F."/>
            <person name="Warren J."/>
            <person name="Zhang J."/>
            <person name="Zhao Z."/>
            <person name="Zhou C."/>
            <person name="Zhu D."/>
            <person name="Lee S."/>
            <person name="Bess C."/>
            <person name="Blankenburg K."/>
            <person name="Forbes L."/>
            <person name="Fu Q."/>
            <person name="Gubbala S."/>
            <person name="Hirani K."/>
            <person name="Jayaseelan J.C."/>
            <person name="Lara F."/>
            <person name="Munidasa M."/>
            <person name="Palculict T."/>
            <person name="Patil S."/>
            <person name="Pu L.-L."/>
            <person name="Saada N."/>
            <person name="Tang L."/>
            <person name="Weissenberger G."/>
            <person name="Zhu Y."/>
            <person name="Hemphill L."/>
            <person name="Shang Y."/>
            <person name="Youmans B."/>
            <person name="Ayvaz T."/>
            <person name="Ross M."/>
            <person name="Santibanez J."/>
            <person name="Aqrawi P."/>
            <person name="Gross S."/>
            <person name="Joshi V."/>
            <person name="Fowler G."/>
            <person name="Nazareth L."/>
            <person name="Reid J."/>
            <person name="Worley K."/>
            <person name="Petrosino J."/>
            <person name="Highlander S."/>
            <person name="Gibbs R."/>
        </authorList>
    </citation>
    <scope>NUCLEOTIDE SEQUENCE [LARGE SCALE GENOMIC DNA]</scope>
    <source>
        <strain evidence="10 11">871</strain>
    </source>
</reference>
<evidence type="ECO:0000256" key="3">
    <source>
        <dbReference type="ARBA" id="ARBA00022763"/>
    </source>
</evidence>
<keyword evidence="3" id="KW-0227">DNA damage</keyword>
<dbReference type="PANTHER" id="PTHR33693">
    <property type="entry name" value="TYPE-5 URACIL-DNA GLYCOSYLASE"/>
    <property type="match status" value="1"/>
</dbReference>
<dbReference type="InterPro" id="IPR005122">
    <property type="entry name" value="Uracil-DNA_glycosylase-like"/>
</dbReference>
<dbReference type="GO" id="GO:0051539">
    <property type="term" value="F:4 iron, 4 sulfur cluster binding"/>
    <property type="evidence" value="ECO:0007669"/>
    <property type="project" value="UniProtKB-KW"/>
</dbReference>
<dbReference type="HOGENOM" id="CLU_962546_0_0_4"/>
<keyword evidence="6" id="KW-0411">Iron-sulfur</keyword>
<evidence type="ECO:0000256" key="6">
    <source>
        <dbReference type="ARBA" id="ARBA00023014"/>
    </source>
</evidence>
<evidence type="ECO:0000256" key="2">
    <source>
        <dbReference type="ARBA" id="ARBA00022723"/>
    </source>
</evidence>
<dbReference type="GO" id="GO:0097506">
    <property type="term" value="F:deaminated base DNA N-glycosylase activity"/>
    <property type="evidence" value="ECO:0007669"/>
    <property type="project" value="UniProtKB-ARBA"/>
</dbReference>
<dbReference type="CDD" id="cd10030">
    <property type="entry name" value="UDG-F4_TTUDGA_SPO1dp_like"/>
    <property type="match status" value="1"/>
</dbReference>
<dbReference type="InterPro" id="IPR051536">
    <property type="entry name" value="UDG_Type-4/5"/>
</dbReference>
<dbReference type="STRING" id="1032488.HMPREF9371_1294"/>
<evidence type="ECO:0000256" key="4">
    <source>
        <dbReference type="ARBA" id="ARBA00022801"/>
    </source>
</evidence>
<proteinExistence type="predicted"/>
<dbReference type="SUPFAM" id="SSF52141">
    <property type="entry name" value="Uracil-DNA glycosylase-like"/>
    <property type="match status" value="1"/>
</dbReference>
<dbReference type="GO" id="GO:0006281">
    <property type="term" value="P:DNA repair"/>
    <property type="evidence" value="ECO:0007669"/>
    <property type="project" value="UniProtKB-KW"/>
</dbReference>
<evidence type="ECO:0000256" key="1">
    <source>
        <dbReference type="ARBA" id="ARBA00022485"/>
    </source>
</evidence>
<keyword evidence="5" id="KW-0408">Iron</keyword>
<keyword evidence="11" id="KW-1185">Reference proteome</keyword>
<feature type="compositionally biased region" description="Low complexity" evidence="8">
    <location>
        <begin position="53"/>
        <end position="71"/>
    </location>
</feature>
<gene>
    <name evidence="10" type="ORF">HMPREF9371_1294</name>
</gene>
<dbReference type="EMBL" id="AGAY01000048">
    <property type="protein sequence ID" value="EGY52456.1"/>
    <property type="molecule type" value="Genomic_DNA"/>
</dbReference>
<protein>
    <submittedName>
        <fullName evidence="10">DNA polymerase</fullName>
    </submittedName>
</protein>
<keyword evidence="4" id="KW-0378">Hydrolase</keyword>
<dbReference type="SMART" id="SM00987">
    <property type="entry name" value="UreE_C"/>
    <property type="match status" value="1"/>
</dbReference>
<sequence>MLSSRYLHLHEALGLGPMWLKRGAHVRPAGTAAPTPASPVAVSNPPAAPAPQPAALSPAASIPAASAHTAPDTPMPPQQQPANQAARTSSTNAAPRRRTSPQGAALLNDLDQRTDGHAESVPEPPAETALQAAQRLWAARTPATFTDLAQLRQQAADCTACKLHGERKQALAGNGALPAQVLVLSLNPALHDDDTCQLFSGSHGRLLDNMLAAIGLDAASVFRTAWLRCTPRISLKSSPAEQVACAAFLEQEWAWAQPKAVLLLGDGFRDEVQQWLVKQIIGPTPCFILPHPAVLLRQPLLKAQAWPVLQALRSTLDHAPQAT</sequence>
<feature type="domain" description="Uracil-DNA glycosylase-like" evidence="9">
    <location>
        <begin position="172"/>
        <end position="310"/>
    </location>
</feature>
<dbReference type="GO" id="GO:0046872">
    <property type="term" value="F:metal ion binding"/>
    <property type="evidence" value="ECO:0007669"/>
    <property type="project" value="UniProtKB-KW"/>
</dbReference>
<name>G4CI55_9NEIS</name>